<proteinExistence type="predicted"/>
<gene>
    <name evidence="1" type="ORF">MARIT_2923</name>
</gene>
<dbReference type="GeneID" id="47724368"/>
<reference evidence="1 2" key="1">
    <citation type="submission" date="2016-11" db="EMBL/GenBank/DDBJ databases">
        <authorList>
            <person name="Jaros S."/>
            <person name="Januszkiewicz K."/>
            <person name="Wedrychowicz H."/>
        </authorList>
    </citation>
    <scope>NUCLEOTIDE SEQUENCE [LARGE SCALE GENOMIC DNA]</scope>
    <source>
        <strain evidence="1">NCIMB 2154T</strain>
    </source>
</reference>
<evidence type="ECO:0000313" key="1">
    <source>
        <dbReference type="EMBL" id="SFZ84816.1"/>
    </source>
</evidence>
<dbReference type="RefSeq" id="WP_024742584.1">
    <property type="nucleotide sequence ID" value="NZ_CP138495.1"/>
</dbReference>
<accession>A0A2H1ED17</accession>
<keyword evidence="2" id="KW-1185">Reference proteome</keyword>
<evidence type="ECO:0000313" key="2">
    <source>
        <dbReference type="Proteomes" id="UP000231564"/>
    </source>
</evidence>
<dbReference type="AlphaFoldDB" id="A0A2H1ED17"/>
<evidence type="ECO:0008006" key="3">
    <source>
        <dbReference type="Google" id="ProtNLM"/>
    </source>
</evidence>
<organism evidence="1 2">
    <name type="scientific">Tenacibaculum maritimum NCIMB 2154</name>
    <dbReference type="NCBI Taxonomy" id="1349785"/>
    <lineage>
        <taxon>Bacteria</taxon>
        <taxon>Pseudomonadati</taxon>
        <taxon>Bacteroidota</taxon>
        <taxon>Flavobacteriia</taxon>
        <taxon>Flavobacteriales</taxon>
        <taxon>Flavobacteriaceae</taxon>
        <taxon>Tenacibaculum</taxon>
    </lineage>
</organism>
<dbReference type="PROSITE" id="PS51257">
    <property type="entry name" value="PROKAR_LIPOPROTEIN"/>
    <property type="match status" value="1"/>
</dbReference>
<sequence length="216" mass="25740">MTYTKFILVLVFAIFSCRNSNTDKKRSNRIVEQKKEEEKNIQTGNKFYQPPAYFNPTTKLGLGLLKPKKDTILFKQQVNHPSLKETIYTPKKVIPIFFKPDYDIFYIVCIKNTDLDYKILSANGKEFLANKANFDFIPWENFLLKTTGIENINWKENPLRKESKVTSLEVFPKHKENFIIKQVKNNWIKVKNEEDEEGWIKWKEKEKFLIEIYLLM</sequence>
<dbReference type="OrthoDB" id="1435846at2"/>
<dbReference type="KEGG" id="tmar:MARIT_2923"/>
<protein>
    <recommendedName>
        <fullName evidence="3">Lipoprotein</fullName>
    </recommendedName>
</protein>
<dbReference type="EMBL" id="LT634361">
    <property type="protein sequence ID" value="SFZ84816.1"/>
    <property type="molecule type" value="Genomic_DNA"/>
</dbReference>
<dbReference type="Proteomes" id="UP000231564">
    <property type="component" value="Chromosome MARIT"/>
</dbReference>
<name>A0A2H1ED17_9FLAO</name>